<evidence type="ECO:0000313" key="2">
    <source>
        <dbReference type="Proteomes" id="UP001348641"/>
    </source>
</evidence>
<comment type="caution">
    <text evidence="1">The sequence shown here is derived from an EMBL/GenBank/DDBJ whole genome shotgun (WGS) entry which is preliminary data.</text>
</comment>
<reference evidence="1 2" key="1">
    <citation type="submission" date="2023-07" db="EMBL/GenBank/DDBJ databases">
        <authorList>
            <person name="Girao M."/>
            <person name="Carvalho M.F."/>
        </authorList>
    </citation>
    <scope>NUCLEOTIDE SEQUENCE [LARGE SCALE GENOMIC DNA]</scope>
    <source>
        <strain evidence="1 2">66/93</strain>
    </source>
</reference>
<accession>A0ABU7KQV9</accession>
<protein>
    <submittedName>
        <fullName evidence="1">Uncharacterized protein</fullName>
    </submittedName>
</protein>
<gene>
    <name evidence="1" type="ORF">Q8A49_14385</name>
</gene>
<organism evidence="1 2">
    <name type="scientific">Nocardiopsis tropica</name>
    <dbReference type="NCBI Taxonomy" id="109330"/>
    <lineage>
        <taxon>Bacteria</taxon>
        <taxon>Bacillati</taxon>
        <taxon>Actinomycetota</taxon>
        <taxon>Actinomycetes</taxon>
        <taxon>Streptosporangiales</taxon>
        <taxon>Nocardiopsidaceae</taxon>
        <taxon>Nocardiopsis</taxon>
    </lineage>
</organism>
<dbReference type="RefSeq" id="WP_330158746.1">
    <property type="nucleotide sequence ID" value="NZ_BAAAJA010000041.1"/>
</dbReference>
<name>A0ABU7KQV9_9ACTN</name>
<dbReference type="EMBL" id="JAUUCC010000033">
    <property type="protein sequence ID" value="MEE2051684.1"/>
    <property type="molecule type" value="Genomic_DNA"/>
</dbReference>
<sequence length="126" mass="13706">MLETIALAPPRLGRTDVNAHLDDVLGQVGWLTTEQLGRRLEADGIVGWRDSARWHPVGLWVVGALQARGVDAVSYSWVGSFLVFGPGRVVIGEAKVAESHTLYGLECEINDGGWGELIRQGEGDER</sequence>
<dbReference type="Proteomes" id="UP001348641">
    <property type="component" value="Unassembled WGS sequence"/>
</dbReference>
<proteinExistence type="predicted"/>
<evidence type="ECO:0000313" key="1">
    <source>
        <dbReference type="EMBL" id="MEE2051684.1"/>
    </source>
</evidence>